<evidence type="ECO:0000256" key="2">
    <source>
        <dbReference type="ARBA" id="ARBA00022884"/>
    </source>
</evidence>
<dbReference type="Gene3D" id="3.30.70.330">
    <property type="match status" value="2"/>
</dbReference>
<evidence type="ECO:0000256" key="1">
    <source>
        <dbReference type="ARBA" id="ARBA00022737"/>
    </source>
</evidence>
<keyword evidence="2 3" id="KW-0694">RNA-binding</keyword>
<dbReference type="Proteomes" id="UP000011082">
    <property type="component" value="Unassembled WGS sequence"/>
</dbReference>
<dbReference type="InterPro" id="IPR000504">
    <property type="entry name" value="RRM_dom"/>
</dbReference>
<dbReference type="RefSeq" id="XP_007604259.1">
    <property type="nucleotide sequence ID" value="XM_007604197.1"/>
</dbReference>
<dbReference type="EMBL" id="JH370134">
    <property type="protein sequence ID" value="ELA42167.1"/>
    <property type="molecule type" value="Genomic_DNA"/>
</dbReference>
<evidence type="ECO:0000313" key="6">
    <source>
        <dbReference type="EMBL" id="ELA42167.1"/>
    </source>
</evidence>
<evidence type="ECO:0000313" key="7">
    <source>
        <dbReference type="Proteomes" id="UP000011082"/>
    </source>
</evidence>
<dbReference type="InParanoid" id="L2GPE0"/>
<sequence>MNAEKSTIFPTISLQQAGVEHRPEAAHQQEIEQPTSEDTQRYQHLKPMGSILLESPSCSELRVSFDFEPKIKEIMPFNPIFSSSKKRSYLKQGDAKHNPKNNTSTHIEKRVLKFEIKDKSLILDRRMTKMVKQKAKKYSALIPSSNTIVLKYKRKEDMEVDLRSLGLTPKTYIENKLIVHNLSFKETEESVSRFFGQFAEVEKVVLEKNSKGLCVGKGVVTFSTAFYSGQEKKLYDLRMNGRLLRIERIKKQVLNRTRLFISHIKKNLKIADLRSILKKEGFVPKSVKIDLNDNRNKGYGFVEFQTPEQAESFVKSYSKLKELLGPGSFVEYSQEKQDKSRK</sequence>
<feature type="domain" description="RRM" evidence="5">
    <location>
        <begin position="175"/>
        <end position="251"/>
    </location>
</feature>
<dbReference type="SMART" id="SM00360">
    <property type="entry name" value="RRM"/>
    <property type="match status" value="2"/>
</dbReference>
<protein>
    <recommendedName>
        <fullName evidence="5">RRM domain-containing protein</fullName>
    </recommendedName>
</protein>
<dbReference type="GO" id="GO:0003723">
    <property type="term" value="F:RNA binding"/>
    <property type="evidence" value="ECO:0007669"/>
    <property type="project" value="UniProtKB-UniRule"/>
</dbReference>
<dbReference type="HOGENOM" id="CLU_811837_0_0_1"/>
<dbReference type="GeneID" id="19881524"/>
<accession>L2GPE0</accession>
<proteinExistence type="predicted"/>
<organism evidence="6 7">
    <name type="scientific">Vittaforma corneae (strain ATCC 50505)</name>
    <name type="common">Microsporidian parasite</name>
    <name type="synonym">Nosema corneum</name>
    <dbReference type="NCBI Taxonomy" id="993615"/>
    <lineage>
        <taxon>Eukaryota</taxon>
        <taxon>Fungi</taxon>
        <taxon>Fungi incertae sedis</taxon>
        <taxon>Microsporidia</taxon>
        <taxon>Nosematidae</taxon>
        <taxon>Vittaforma</taxon>
    </lineage>
</organism>
<keyword evidence="1" id="KW-0677">Repeat</keyword>
<name>L2GPE0_VITCO</name>
<dbReference type="InterPro" id="IPR012677">
    <property type="entry name" value="Nucleotide-bd_a/b_plait_sf"/>
</dbReference>
<dbReference type="AlphaFoldDB" id="L2GPE0"/>
<keyword evidence="7" id="KW-1185">Reference proteome</keyword>
<feature type="region of interest" description="Disordered" evidence="4">
    <location>
        <begin position="17"/>
        <end position="40"/>
    </location>
</feature>
<feature type="domain" description="RRM" evidence="5">
    <location>
        <begin position="257"/>
        <end position="335"/>
    </location>
</feature>
<dbReference type="SUPFAM" id="SSF54928">
    <property type="entry name" value="RNA-binding domain, RBD"/>
    <property type="match status" value="2"/>
</dbReference>
<dbReference type="OrthoDB" id="2196320at2759"/>
<evidence type="ECO:0000256" key="4">
    <source>
        <dbReference type="SAM" id="MobiDB-lite"/>
    </source>
</evidence>
<evidence type="ECO:0000259" key="5">
    <source>
        <dbReference type="PROSITE" id="PS50102"/>
    </source>
</evidence>
<dbReference type="CDD" id="cd00590">
    <property type="entry name" value="RRM_SF"/>
    <property type="match status" value="1"/>
</dbReference>
<dbReference type="VEuPathDB" id="MicrosporidiaDB:VICG_00810"/>
<dbReference type="STRING" id="993615.L2GPE0"/>
<feature type="compositionally biased region" description="Basic and acidic residues" evidence="4">
    <location>
        <begin position="19"/>
        <end position="30"/>
    </location>
</feature>
<dbReference type="PANTHER" id="PTHR24012">
    <property type="entry name" value="RNA BINDING PROTEIN"/>
    <property type="match status" value="1"/>
</dbReference>
<dbReference type="InterPro" id="IPR035979">
    <property type="entry name" value="RBD_domain_sf"/>
</dbReference>
<dbReference type="Pfam" id="PF00076">
    <property type="entry name" value="RRM_1"/>
    <property type="match status" value="1"/>
</dbReference>
<reference evidence="7" key="1">
    <citation type="submission" date="2011-05" db="EMBL/GenBank/DDBJ databases">
        <title>The genome sequence of Vittaforma corneae strain ATCC 50505.</title>
        <authorList>
            <consortium name="The Broad Institute Genome Sequencing Platform"/>
            <person name="Cuomo C."/>
            <person name="Didier E."/>
            <person name="Bowers L."/>
            <person name="Young S.K."/>
            <person name="Zeng Q."/>
            <person name="Gargeya S."/>
            <person name="Fitzgerald M."/>
            <person name="Haas B."/>
            <person name="Abouelleil A."/>
            <person name="Alvarado L."/>
            <person name="Arachchi H.M."/>
            <person name="Berlin A."/>
            <person name="Chapman S.B."/>
            <person name="Gearin G."/>
            <person name="Goldberg J."/>
            <person name="Griggs A."/>
            <person name="Gujja S."/>
            <person name="Hansen M."/>
            <person name="Heiman D."/>
            <person name="Howarth C."/>
            <person name="Larimer J."/>
            <person name="Lui A."/>
            <person name="MacDonald P.J.P."/>
            <person name="McCowen C."/>
            <person name="Montmayeur A."/>
            <person name="Murphy C."/>
            <person name="Neiman D."/>
            <person name="Pearson M."/>
            <person name="Priest M."/>
            <person name="Roberts A."/>
            <person name="Saif S."/>
            <person name="Shea T."/>
            <person name="Sisk P."/>
            <person name="Stolte C."/>
            <person name="Sykes S."/>
            <person name="Wortman J."/>
            <person name="Nusbaum C."/>
            <person name="Birren B."/>
        </authorList>
    </citation>
    <scope>NUCLEOTIDE SEQUENCE [LARGE SCALE GENOMIC DNA]</scope>
    <source>
        <strain evidence="7">ATCC 50505</strain>
    </source>
</reference>
<evidence type="ECO:0000256" key="3">
    <source>
        <dbReference type="PROSITE-ProRule" id="PRU00176"/>
    </source>
</evidence>
<gene>
    <name evidence="6" type="ORF">VICG_00810</name>
</gene>
<dbReference type="PROSITE" id="PS50102">
    <property type="entry name" value="RRM"/>
    <property type="match status" value="2"/>
</dbReference>